<feature type="region of interest" description="Disordered" evidence="8">
    <location>
        <begin position="414"/>
        <end position="489"/>
    </location>
</feature>
<dbReference type="InterPro" id="IPR057475">
    <property type="entry name" value="CUT_C"/>
</dbReference>
<keyword evidence="7" id="KW-0472">Membrane</keyword>
<dbReference type="SMART" id="SM00241">
    <property type="entry name" value="ZP"/>
    <property type="match status" value="1"/>
</dbReference>
<dbReference type="Proteomes" id="UP000050741">
    <property type="component" value="Unassembled WGS sequence"/>
</dbReference>
<reference evidence="11" key="2">
    <citation type="submission" date="2014-05" db="EMBL/GenBank/DDBJ databases">
        <title>The genome and life-stage specific transcriptomes of Globodera pallida elucidate key aspects of plant parasitism by a cyst nematode.</title>
        <authorList>
            <person name="Cotton J.A."/>
            <person name="Lilley C.J."/>
            <person name="Jones L.M."/>
            <person name="Kikuchi T."/>
            <person name="Reid A.J."/>
            <person name="Thorpe P."/>
            <person name="Tsai I.J."/>
            <person name="Beasley H."/>
            <person name="Blok V."/>
            <person name="Cock P.J.A."/>
            <person name="Van den Akker S.E."/>
            <person name="Holroyd N."/>
            <person name="Hunt M."/>
            <person name="Mantelin S."/>
            <person name="Naghra H."/>
            <person name="Pain A."/>
            <person name="Palomares-Rius J.E."/>
            <person name="Zarowiecki M."/>
            <person name="Berriman M."/>
            <person name="Jones J.T."/>
            <person name="Urwin P.E."/>
        </authorList>
    </citation>
    <scope>NUCLEOTIDE SEQUENCE [LARGE SCALE GENOMIC DNA]</scope>
    <source>
        <strain evidence="11">Lindley</strain>
    </source>
</reference>
<reference evidence="11" key="1">
    <citation type="submission" date="2013-12" db="EMBL/GenBank/DDBJ databases">
        <authorList>
            <person name="Aslett M."/>
        </authorList>
    </citation>
    <scope>NUCLEOTIDE SEQUENCE [LARGE SCALE GENOMIC DNA]</scope>
    <source>
        <strain evidence="11">Lindley</strain>
    </source>
</reference>
<feature type="compositionally biased region" description="Pro residues" evidence="8">
    <location>
        <begin position="343"/>
        <end position="374"/>
    </location>
</feature>
<dbReference type="GO" id="GO:0005886">
    <property type="term" value="C:plasma membrane"/>
    <property type="evidence" value="ECO:0007669"/>
    <property type="project" value="UniProtKB-SubCell"/>
</dbReference>
<dbReference type="PROSITE" id="PS51257">
    <property type="entry name" value="PROKAR_LIPOPROTEIN"/>
    <property type="match status" value="1"/>
</dbReference>
<evidence type="ECO:0000256" key="5">
    <source>
        <dbReference type="ARBA" id="ARBA00022729"/>
    </source>
</evidence>
<name>A0A183CJI5_GLOPA</name>
<evidence type="ECO:0000256" key="4">
    <source>
        <dbReference type="ARBA" id="ARBA00022692"/>
    </source>
</evidence>
<accession>A0A183CJI5</accession>
<dbReference type="InterPro" id="IPR051962">
    <property type="entry name" value="Cuticlin"/>
</dbReference>
<evidence type="ECO:0000256" key="7">
    <source>
        <dbReference type="ARBA" id="ARBA00023136"/>
    </source>
</evidence>
<organism evidence="11 12">
    <name type="scientific">Globodera pallida</name>
    <name type="common">Potato cyst nematode worm</name>
    <name type="synonym">Heterodera pallida</name>
    <dbReference type="NCBI Taxonomy" id="36090"/>
    <lineage>
        <taxon>Eukaryota</taxon>
        <taxon>Metazoa</taxon>
        <taxon>Ecdysozoa</taxon>
        <taxon>Nematoda</taxon>
        <taxon>Chromadorea</taxon>
        <taxon>Rhabditida</taxon>
        <taxon>Tylenchina</taxon>
        <taxon>Tylenchomorpha</taxon>
        <taxon>Tylenchoidea</taxon>
        <taxon>Heteroderidae</taxon>
        <taxon>Heteroderinae</taxon>
        <taxon>Globodera</taxon>
    </lineage>
</organism>
<dbReference type="Pfam" id="PF05527">
    <property type="entry name" value="TNFAIP8"/>
    <property type="match status" value="1"/>
</dbReference>
<dbReference type="PROSITE" id="PS51034">
    <property type="entry name" value="ZP_2"/>
    <property type="match status" value="1"/>
</dbReference>
<feature type="region of interest" description="Disordered" evidence="8">
    <location>
        <begin position="311"/>
        <end position="396"/>
    </location>
</feature>
<dbReference type="InterPro" id="IPR056953">
    <property type="entry name" value="CUT_N"/>
</dbReference>
<dbReference type="AlphaFoldDB" id="A0A183CJI5"/>
<feature type="chain" id="PRO_5008147690" evidence="9">
    <location>
        <begin position="33"/>
        <end position="788"/>
    </location>
</feature>
<evidence type="ECO:0000256" key="9">
    <source>
        <dbReference type="SAM" id="SignalP"/>
    </source>
</evidence>
<evidence type="ECO:0000256" key="8">
    <source>
        <dbReference type="SAM" id="MobiDB-lite"/>
    </source>
</evidence>
<comment type="subcellular location">
    <subcellularLocation>
        <location evidence="1">Cell membrane</location>
        <topology evidence="1">Single-pass type I membrane protein</topology>
    </subcellularLocation>
</comment>
<sequence>MCHRRPLIIRSSPSLSLLLLWIISCCFCYCLAMPDDFPPPPLENSVLAEPRVDCGVESISVWIRTEKPFRGRLYVEDESEHPECVHSYAGEEHGTAAAGDFGGGGGGGAEFSLRFGQCNMRRQRSLNPRGVSYSFTLIISFHPIFLTGIDRAFNIRCFFTEAVRSIDASMDVSPLSTSVVERQFALPQCSYHLRHGVDGPFLKYASIGEPVTHVWQCDPVAGWLYGVLIHSCFVDDGRGNRFDLVDDRGCVTDRSLLADIQYDEKAFAAHSHAHVFRYADRVQLFFTCTVQLCFREDGGCDGISPPQCGGGRDIPQRSHLPHLQRPPGLNRGFRKSSESGEGGPPPPPASNRRPPPLSGGPPSPPPPPAGPFHPSPFGRGESPYKDSPLLSNGNGTEATDRLVDQLLLAVVSGTNRSRAGRDTRADDVGGGPLSRMETDLSADLTVVPRPREGDDGGDGTAEPSAQRPRAGQQEDGAAPATDQQSKGQDPFVRVLSIKRAEYSPINAHLDSQRIGSFEMLAVVAVSLGATVTVTSIITTICLQRIRSNLHLLPICMVFLTDQRPANNINSNRTTGKVYKIWLLPILNLGTNVNVTSSLAMRVQRKVLSKLSRRGVVRLLGENRVITLMDTLDEMLREFYEPKTAEKVVKNGIKLIFKVGLLYRENKLTDEQLRLLSDIERDFQRLALTIQSFRKVQFSYNRVFMLASIDAIHRSILNIVEQTLSEKSVKRVANVFDHFSDGDFLDLVFTSTAPVHTELVHRFAEELDHLLHTGSEDGRGDDDVENSTP</sequence>
<dbReference type="PANTHER" id="PTHR22907">
    <property type="entry name" value="GH04558P"/>
    <property type="match status" value="1"/>
</dbReference>
<evidence type="ECO:0000313" key="12">
    <source>
        <dbReference type="WBParaSite" id="GPLIN_001304100"/>
    </source>
</evidence>
<dbReference type="GO" id="GO:0042302">
    <property type="term" value="F:structural constituent of cuticle"/>
    <property type="evidence" value="ECO:0007669"/>
    <property type="project" value="UniProtKB-KW"/>
</dbReference>
<dbReference type="InterPro" id="IPR038355">
    <property type="entry name" value="TNFAIP8_sf"/>
</dbReference>
<keyword evidence="6" id="KW-1133">Transmembrane helix</keyword>
<evidence type="ECO:0000313" key="11">
    <source>
        <dbReference type="Proteomes" id="UP000050741"/>
    </source>
</evidence>
<dbReference type="WBParaSite" id="GPLIN_001304100">
    <property type="protein sequence ID" value="GPLIN_001304100"/>
    <property type="gene ID" value="GPLIN_001304100"/>
</dbReference>
<evidence type="ECO:0000256" key="2">
    <source>
        <dbReference type="ARBA" id="ARBA00022460"/>
    </source>
</evidence>
<proteinExistence type="predicted"/>
<evidence type="ECO:0000256" key="6">
    <source>
        <dbReference type="ARBA" id="ARBA00022989"/>
    </source>
</evidence>
<dbReference type="Pfam" id="PF25301">
    <property type="entry name" value="CUT_C"/>
    <property type="match status" value="1"/>
</dbReference>
<evidence type="ECO:0000256" key="1">
    <source>
        <dbReference type="ARBA" id="ARBA00004251"/>
    </source>
</evidence>
<feature type="domain" description="ZP" evidence="10">
    <location>
        <begin position="53"/>
        <end position="307"/>
    </location>
</feature>
<feature type="signal peptide" evidence="9">
    <location>
        <begin position="1"/>
        <end position="32"/>
    </location>
</feature>
<keyword evidence="4" id="KW-0812">Transmembrane</keyword>
<keyword evidence="2" id="KW-0193">Cuticle</keyword>
<reference evidence="12" key="3">
    <citation type="submission" date="2016-06" db="UniProtKB">
        <authorList>
            <consortium name="WormBaseParasite"/>
        </authorList>
    </citation>
    <scope>IDENTIFICATION</scope>
</reference>
<keyword evidence="11" id="KW-1185">Reference proteome</keyword>
<dbReference type="GO" id="GO:0042981">
    <property type="term" value="P:regulation of apoptotic process"/>
    <property type="evidence" value="ECO:0007669"/>
    <property type="project" value="InterPro"/>
</dbReference>
<evidence type="ECO:0000256" key="3">
    <source>
        <dbReference type="ARBA" id="ARBA00022475"/>
    </source>
</evidence>
<keyword evidence="3" id="KW-1003">Cell membrane</keyword>
<dbReference type="Pfam" id="PF25057">
    <property type="entry name" value="CUT_N"/>
    <property type="match status" value="1"/>
</dbReference>
<dbReference type="InterPro" id="IPR008477">
    <property type="entry name" value="TNFAIP8-like"/>
</dbReference>
<dbReference type="InterPro" id="IPR001507">
    <property type="entry name" value="ZP_dom"/>
</dbReference>
<evidence type="ECO:0000259" key="10">
    <source>
        <dbReference type="PROSITE" id="PS51034"/>
    </source>
</evidence>
<dbReference type="Gene3D" id="1.20.1440.160">
    <property type="entry name" value="Tumor necrosis factor alpha-induced protein 8-like"/>
    <property type="match status" value="1"/>
</dbReference>
<dbReference type="PANTHER" id="PTHR22907:SF26">
    <property type="entry name" value="ZP DOMAIN-CONTAINING PROTEIN"/>
    <property type="match status" value="1"/>
</dbReference>
<keyword evidence="5 9" id="KW-0732">Signal</keyword>
<protein>
    <submittedName>
        <fullName evidence="12">ZP domain-containing protein</fullName>
    </submittedName>
</protein>